<dbReference type="AlphaFoldDB" id="A0A811L4X0"/>
<sequence>MNGNQTYYFAHANLVRQPPKPIKPPSNSSDVYIIILDSVSASSFQRAFQSTKQYLEQKHSAIFFPYLNRVGENSRPNNYAFLVNERPENLPASPWNKFLGQGMDGKMCRDSIMNYDYIGKDFELAGYRTMIDTDWFYGLFEYPDCRGFGMVPTDHYLQ</sequence>
<comment type="caution">
    <text evidence="1">The sequence shown here is derived from an EMBL/GenBank/DDBJ whole genome shotgun (WGS) entry which is preliminary data.</text>
</comment>
<proteinExistence type="predicted"/>
<gene>
    <name evidence="1" type="ORF">BOKJ2_LOCUS10002</name>
</gene>
<protein>
    <submittedName>
        <fullName evidence="1">Uncharacterized protein</fullName>
    </submittedName>
</protein>
<dbReference type="PANTHER" id="PTHR10974:SF75">
    <property type="entry name" value="SULFATASE DOMAIN-CONTAINING PROTEIN"/>
    <property type="match status" value="1"/>
</dbReference>
<reference evidence="1" key="1">
    <citation type="submission" date="2020-09" db="EMBL/GenBank/DDBJ databases">
        <authorList>
            <person name="Kikuchi T."/>
        </authorList>
    </citation>
    <scope>NUCLEOTIDE SEQUENCE</scope>
    <source>
        <strain evidence="1">SH1</strain>
    </source>
</reference>
<accession>A0A811L4X0</accession>
<dbReference type="Proteomes" id="UP000614601">
    <property type="component" value="Unassembled WGS sequence"/>
</dbReference>
<dbReference type="EMBL" id="CAJFCW020000005">
    <property type="protein sequence ID" value="CAG9117307.1"/>
    <property type="molecule type" value="Genomic_DNA"/>
</dbReference>
<evidence type="ECO:0000313" key="1">
    <source>
        <dbReference type="EMBL" id="CAD5223155.1"/>
    </source>
</evidence>
<evidence type="ECO:0000313" key="2">
    <source>
        <dbReference type="Proteomes" id="UP000614601"/>
    </source>
</evidence>
<dbReference type="PANTHER" id="PTHR10974">
    <property type="entry name" value="FI08016P-RELATED"/>
    <property type="match status" value="1"/>
</dbReference>
<dbReference type="GO" id="GO:0005615">
    <property type="term" value="C:extracellular space"/>
    <property type="evidence" value="ECO:0007669"/>
    <property type="project" value="TreeGrafter"/>
</dbReference>
<dbReference type="Pfam" id="PF02995">
    <property type="entry name" value="DUF229"/>
    <property type="match status" value="1"/>
</dbReference>
<keyword evidence="2" id="KW-1185">Reference proteome</keyword>
<dbReference type="InterPro" id="IPR004245">
    <property type="entry name" value="DUF229"/>
</dbReference>
<organism evidence="1 2">
    <name type="scientific">Bursaphelenchus okinawaensis</name>
    <dbReference type="NCBI Taxonomy" id="465554"/>
    <lineage>
        <taxon>Eukaryota</taxon>
        <taxon>Metazoa</taxon>
        <taxon>Ecdysozoa</taxon>
        <taxon>Nematoda</taxon>
        <taxon>Chromadorea</taxon>
        <taxon>Rhabditida</taxon>
        <taxon>Tylenchina</taxon>
        <taxon>Tylenchomorpha</taxon>
        <taxon>Aphelenchoidea</taxon>
        <taxon>Aphelenchoididae</taxon>
        <taxon>Bursaphelenchus</taxon>
    </lineage>
</organism>
<dbReference type="Proteomes" id="UP000783686">
    <property type="component" value="Unassembled WGS sequence"/>
</dbReference>
<dbReference type="EMBL" id="CAJFDH010000005">
    <property type="protein sequence ID" value="CAD5223155.1"/>
    <property type="molecule type" value="Genomic_DNA"/>
</dbReference>
<name>A0A811L4X0_9BILA</name>
<dbReference type="OrthoDB" id="5851270at2759"/>